<dbReference type="AlphaFoldDB" id="A0A9X3WBE5"/>
<dbReference type="Pfam" id="PF05949">
    <property type="entry name" value="DUF881"/>
    <property type="match status" value="1"/>
</dbReference>
<keyword evidence="4" id="KW-1185">Reference proteome</keyword>
<evidence type="ECO:0000313" key="4">
    <source>
        <dbReference type="Proteomes" id="UP001145069"/>
    </source>
</evidence>
<protein>
    <submittedName>
        <fullName evidence="3">DUF881 domain-containing protein</fullName>
    </submittedName>
</protein>
<name>A0A9X3WBE5_9BACI</name>
<dbReference type="Gene3D" id="3.30.70.1880">
    <property type="entry name" value="Protein of unknown function DUF881"/>
    <property type="match status" value="1"/>
</dbReference>
<dbReference type="EMBL" id="JAMQKC010000003">
    <property type="protein sequence ID" value="MDC3416477.1"/>
    <property type="molecule type" value="Genomic_DNA"/>
</dbReference>
<evidence type="ECO:0000256" key="1">
    <source>
        <dbReference type="ARBA" id="ARBA00009108"/>
    </source>
</evidence>
<keyword evidence="2" id="KW-0175">Coiled coil</keyword>
<dbReference type="InterPro" id="IPR010273">
    <property type="entry name" value="DUF881"/>
</dbReference>
<comment type="similarity">
    <text evidence="1">Belongs to the UPF0749 family.</text>
</comment>
<dbReference type="RefSeq" id="WP_272445481.1">
    <property type="nucleotide sequence ID" value="NZ_JAMQKC010000003.1"/>
</dbReference>
<organism evidence="3 4">
    <name type="scientific">Aquibacillus salsiterrae</name>
    <dbReference type="NCBI Taxonomy" id="2950439"/>
    <lineage>
        <taxon>Bacteria</taxon>
        <taxon>Bacillati</taxon>
        <taxon>Bacillota</taxon>
        <taxon>Bacilli</taxon>
        <taxon>Bacillales</taxon>
        <taxon>Bacillaceae</taxon>
        <taxon>Aquibacillus</taxon>
    </lineage>
</organism>
<reference evidence="3" key="1">
    <citation type="submission" date="2022-06" db="EMBL/GenBank/DDBJ databases">
        <title>Aquibacillus sp. a new bacterium isolated from soil saline samples.</title>
        <authorList>
            <person name="Galisteo C."/>
            <person name="De La Haba R."/>
            <person name="Sanchez-Porro C."/>
            <person name="Ventosa A."/>
        </authorList>
    </citation>
    <scope>NUCLEOTIDE SEQUENCE</scope>
    <source>
        <strain evidence="3">3ASR75-54</strain>
    </source>
</reference>
<evidence type="ECO:0000256" key="2">
    <source>
        <dbReference type="SAM" id="Coils"/>
    </source>
</evidence>
<proteinExistence type="inferred from homology"/>
<accession>A0A9X3WBE5</accession>
<comment type="caution">
    <text evidence="3">The sequence shown here is derived from an EMBL/GenBank/DDBJ whole genome shotgun (WGS) entry which is preliminary data.</text>
</comment>
<dbReference type="Proteomes" id="UP001145069">
    <property type="component" value="Unassembled WGS sequence"/>
</dbReference>
<feature type="coiled-coil region" evidence="2">
    <location>
        <begin position="52"/>
        <end position="86"/>
    </location>
</feature>
<dbReference type="PANTHER" id="PTHR37313">
    <property type="entry name" value="UPF0749 PROTEIN RV1825"/>
    <property type="match status" value="1"/>
</dbReference>
<dbReference type="PANTHER" id="PTHR37313:SF2">
    <property type="entry name" value="UPF0749 PROTEIN YLXX"/>
    <property type="match status" value="1"/>
</dbReference>
<evidence type="ECO:0000313" key="3">
    <source>
        <dbReference type="EMBL" id="MDC3416477.1"/>
    </source>
</evidence>
<sequence length="230" mass="26053">MKLKGKHVILSLVLLVFGFLLSFSYQQTKNDSKITQLSNQSWERGYFYRQQLIDLEGENKELRAELDRKRQEIQRFEETLGQQKSVIRDYVETKKNLQMFTGELPIKGEGIKVTLRDANYIPSEANANQYIVHERHVQLVLNELNSAGAKALSINGQRLYKDSYISCVGPVISVDGRQHAAPFVIAAIGEPEVLELSMTLSNGVIDLLVSDNVEVELEPVDTIEMKARIS</sequence>
<gene>
    <name evidence="3" type="ORF">NC799_06060</name>
</gene>